<dbReference type="CDD" id="cd01647">
    <property type="entry name" value="RT_LTR"/>
    <property type="match status" value="1"/>
</dbReference>
<dbReference type="AlphaFoldDB" id="A0A5J4N505"/>
<dbReference type="PANTHER" id="PTHR24559:SF435">
    <property type="entry name" value="RIBONUCLEASE H"/>
    <property type="match status" value="1"/>
</dbReference>
<dbReference type="PANTHER" id="PTHR24559">
    <property type="entry name" value="TRANSPOSON TY3-I GAG-POL POLYPROTEIN"/>
    <property type="match status" value="1"/>
</dbReference>
<dbReference type="InterPro" id="IPR000477">
    <property type="entry name" value="RT_dom"/>
</dbReference>
<dbReference type="InterPro" id="IPR043502">
    <property type="entry name" value="DNA/RNA_pol_sf"/>
</dbReference>
<dbReference type="InterPro" id="IPR053134">
    <property type="entry name" value="RNA-dir_DNA_polymerase"/>
</dbReference>
<evidence type="ECO:0000256" key="1">
    <source>
        <dbReference type="SAM" id="MobiDB-lite"/>
    </source>
</evidence>
<dbReference type="EMBL" id="QNGE01011048">
    <property type="protein sequence ID" value="KAA3670379.1"/>
    <property type="molecule type" value="Genomic_DNA"/>
</dbReference>
<comment type="caution">
    <text evidence="3">The sequence shown here is derived from an EMBL/GenBank/DDBJ whole genome shotgun (WGS) entry which is preliminary data.</text>
</comment>
<feature type="region of interest" description="Disordered" evidence="1">
    <location>
        <begin position="148"/>
        <end position="170"/>
    </location>
</feature>
<reference evidence="3 4" key="1">
    <citation type="journal article" date="2019" name="Gigascience">
        <title>Whole-genome sequence of the oriental lung fluke Paragonimus westermani.</title>
        <authorList>
            <person name="Oey H."/>
            <person name="Zakrzewski M."/>
            <person name="Narain K."/>
            <person name="Devi K.R."/>
            <person name="Agatsuma T."/>
            <person name="Nawaratna S."/>
            <person name="Gobert G.N."/>
            <person name="Jones M.K."/>
            <person name="Ragan M.A."/>
            <person name="McManus D.P."/>
            <person name="Krause L."/>
        </authorList>
    </citation>
    <scope>NUCLEOTIDE SEQUENCE [LARGE SCALE GENOMIC DNA]</scope>
    <source>
        <strain evidence="3 4">IND2009</strain>
    </source>
</reference>
<feature type="non-terminal residue" evidence="3">
    <location>
        <position position="1"/>
    </location>
</feature>
<organism evidence="3 4">
    <name type="scientific">Paragonimus westermani</name>
    <dbReference type="NCBI Taxonomy" id="34504"/>
    <lineage>
        <taxon>Eukaryota</taxon>
        <taxon>Metazoa</taxon>
        <taxon>Spiralia</taxon>
        <taxon>Lophotrochozoa</taxon>
        <taxon>Platyhelminthes</taxon>
        <taxon>Trematoda</taxon>
        <taxon>Digenea</taxon>
        <taxon>Plagiorchiida</taxon>
        <taxon>Troglotremata</taxon>
        <taxon>Troglotrematidae</taxon>
        <taxon>Paragonimus</taxon>
    </lineage>
</organism>
<keyword evidence="4" id="KW-1185">Reference proteome</keyword>
<dbReference type="Pfam" id="PF00078">
    <property type="entry name" value="RVT_1"/>
    <property type="match status" value="1"/>
</dbReference>
<sequence length="259" mass="29538">SQLNTMIQDMLNERVICPSTSPWALPIVLVKKKDGSLRLCVDYGRLNAITKRDSFHVPRIDASHGANWFSTLDLVSEYWQVEVRPADRQKTAFVIPSGSCKFETMPFGLANAPATFQRLIQTVLQDLVPAGAIWAHYQLNDPYISNIYRRQPDGNPKPTGREMDGKSPKEHGLWSQWANLRVVDGLLHLFNRTKQAYRMIILSEGFQRLSERYIQNWDMLVSGELKQLSNSAFGDHRYMTVLFAIVPAVTFVRKLSLSL</sequence>
<proteinExistence type="predicted"/>
<accession>A0A5J4N505</accession>
<gene>
    <name evidence="3" type="ORF">DEA37_0003766</name>
</gene>
<name>A0A5J4N505_9TREM</name>
<dbReference type="Gene3D" id="3.10.10.10">
    <property type="entry name" value="HIV Type 1 Reverse Transcriptase, subunit A, domain 1"/>
    <property type="match status" value="1"/>
</dbReference>
<evidence type="ECO:0000313" key="3">
    <source>
        <dbReference type="EMBL" id="KAA3670379.1"/>
    </source>
</evidence>
<feature type="domain" description="Reverse transcriptase" evidence="2">
    <location>
        <begin position="30"/>
        <end position="129"/>
    </location>
</feature>
<evidence type="ECO:0000259" key="2">
    <source>
        <dbReference type="Pfam" id="PF00078"/>
    </source>
</evidence>
<evidence type="ECO:0000313" key="4">
    <source>
        <dbReference type="Proteomes" id="UP000324629"/>
    </source>
</evidence>
<feature type="compositionally biased region" description="Basic and acidic residues" evidence="1">
    <location>
        <begin position="159"/>
        <end position="170"/>
    </location>
</feature>
<protein>
    <recommendedName>
        <fullName evidence="2">Reverse transcriptase domain-containing protein</fullName>
    </recommendedName>
</protein>
<dbReference type="SUPFAM" id="SSF56672">
    <property type="entry name" value="DNA/RNA polymerases"/>
    <property type="match status" value="1"/>
</dbReference>
<dbReference type="Proteomes" id="UP000324629">
    <property type="component" value="Unassembled WGS sequence"/>
</dbReference>